<evidence type="ECO:0000313" key="1">
    <source>
        <dbReference type="EMBL" id="MBB5635237.1"/>
    </source>
</evidence>
<accession>A0A7W8ZJX0</accession>
<protein>
    <submittedName>
        <fullName evidence="1">Uncharacterized protein</fullName>
    </submittedName>
</protein>
<name>A0A7W8ZJX0_9SPHI</name>
<gene>
    <name evidence="1" type="ORF">HDE68_001122</name>
</gene>
<dbReference type="EMBL" id="JACHCE010000001">
    <property type="protein sequence ID" value="MBB5635237.1"/>
    <property type="molecule type" value="Genomic_DNA"/>
</dbReference>
<reference evidence="1 2" key="1">
    <citation type="submission" date="2020-08" db="EMBL/GenBank/DDBJ databases">
        <title>Genomic Encyclopedia of Type Strains, Phase IV (KMG-V): Genome sequencing to study the core and pangenomes of soil and plant-associated prokaryotes.</title>
        <authorList>
            <person name="Whitman W."/>
        </authorList>
    </citation>
    <scope>NUCLEOTIDE SEQUENCE [LARGE SCALE GENOMIC DNA]</scope>
    <source>
        <strain evidence="1 2">S3M1</strain>
    </source>
</reference>
<sequence length="158" mass="17594">MKKQILSLALMAIGSVTVYGQEMQRMSAVSAATTDVVTDNKPAATQAYHILDLRKMDLDKGNNLTRLKIQPAPDDRTFRNRLAADGNQQEFVFISKEPGMQKLVILLPKGMVLANTYSYRLPAITPRIPADELKKLSTTKVYDENTNVESIPAKTIQE</sequence>
<organism evidence="1 2">
    <name type="scientific">Pedobacter cryoconitis</name>
    <dbReference type="NCBI Taxonomy" id="188932"/>
    <lineage>
        <taxon>Bacteria</taxon>
        <taxon>Pseudomonadati</taxon>
        <taxon>Bacteroidota</taxon>
        <taxon>Sphingobacteriia</taxon>
        <taxon>Sphingobacteriales</taxon>
        <taxon>Sphingobacteriaceae</taxon>
        <taxon>Pedobacter</taxon>
    </lineage>
</organism>
<evidence type="ECO:0000313" key="2">
    <source>
        <dbReference type="Proteomes" id="UP000537204"/>
    </source>
</evidence>
<comment type="caution">
    <text evidence="1">The sequence shown here is derived from an EMBL/GenBank/DDBJ whole genome shotgun (WGS) entry which is preliminary data.</text>
</comment>
<dbReference type="Proteomes" id="UP000537204">
    <property type="component" value="Unassembled WGS sequence"/>
</dbReference>
<dbReference type="AlphaFoldDB" id="A0A7W8ZJX0"/>
<dbReference type="RefSeq" id="WP_183879689.1">
    <property type="nucleotide sequence ID" value="NZ_JACHCE010000001.1"/>
</dbReference>
<proteinExistence type="predicted"/>